<evidence type="ECO:0000256" key="7">
    <source>
        <dbReference type="ARBA" id="ARBA00023136"/>
    </source>
</evidence>
<evidence type="ECO:0000256" key="4">
    <source>
        <dbReference type="ARBA" id="ARBA00022452"/>
    </source>
</evidence>
<dbReference type="InterPro" id="IPR039426">
    <property type="entry name" value="TonB-dep_rcpt-like"/>
</dbReference>
<organism evidence="15 16">
    <name type="scientific">Pelomonas margarita</name>
    <dbReference type="NCBI Taxonomy" id="3299031"/>
    <lineage>
        <taxon>Bacteria</taxon>
        <taxon>Pseudomonadati</taxon>
        <taxon>Pseudomonadota</taxon>
        <taxon>Betaproteobacteria</taxon>
        <taxon>Burkholderiales</taxon>
        <taxon>Sphaerotilaceae</taxon>
        <taxon>Roseateles</taxon>
    </lineage>
</organism>
<comment type="subcellular location">
    <subcellularLocation>
        <location evidence="1 10">Cell outer membrane</location>
        <topology evidence="1 10">Multi-pass membrane protein</topology>
    </subcellularLocation>
</comment>
<evidence type="ECO:0000256" key="9">
    <source>
        <dbReference type="ARBA" id="ARBA00023237"/>
    </source>
</evidence>
<evidence type="ECO:0000256" key="5">
    <source>
        <dbReference type="ARBA" id="ARBA00022692"/>
    </source>
</evidence>
<dbReference type="RefSeq" id="WP_394401654.1">
    <property type="nucleotide sequence ID" value="NZ_JBIGHW010000018.1"/>
</dbReference>
<keyword evidence="6 11" id="KW-0798">TonB box</keyword>
<comment type="caution">
    <text evidence="15">The sequence shown here is derived from an EMBL/GenBank/DDBJ whole genome shotgun (WGS) entry which is preliminary data.</text>
</comment>
<dbReference type="Gene3D" id="2.40.170.20">
    <property type="entry name" value="TonB-dependent receptor, beta-barrel domain"/>
    <property type="match status" value="1"/>
</dbReference>
<dbReference type="InterPro" id="IPR012910">
    <property type="entry name" value="Plug_dom"/>
</dbReference>
<reference evidence="15 16" key="1">
    <citation type="submission" date="2024-08" db="EMBL/GenBank/DDBJ databases">
        <authorList>
            <person name="Lu H."/>
        </authorList>
    </citation>
    <scope>NUCLEOTIDE SEQUENCE [LARGE SCALE GENOMIC DNA]</scope>
    <source>
        <strain evidence="15 16">LKC17W</strain>
    </source>
</reference>
<keyword evidence="7 10" id="KW-0472">Membrane</keyword>
<feature type="signal peptide" evidence="12">
    <location>
        <begin position="1"/>
        <end position="18"/>
    </location>
</feature>
<accession>A0ABW7FPK2</accession>
<dbReference type="EMBL" id="JBIGHW010000018">
    <property type="protein sequence ID" value="MFG6443278.1"/>
    <property type="molecule type" value="Genomic_DNA"/>
</dbReference>
<dbReference type="Pfam" id="PF07715">
    <property type="entry name" value="Plug"/>
    <property type="match status" value="1"/>
</dbReference>
<dbReference type="InterPro" id="IPR000531">
    <property type="entry name" value="Beta-barrel_TonB"/>
</dbReference>
<evidence type="ECO:0000256" key="3">
    <source>
        <dbReference type="ARBA" id="ARBA00022448"/>
    </source>
</evidence>
<evidence type="ECO:0000256" key="12">
    <source>
        <dbReference type="SAM" id="SignalP"/>
    </source>
</evidence>
<name>A0ABW7FPK2_9BURK</name>
<evidence type="ECO:0000256" key="10">
    <source>
        <dbReference type="PROSITE-ProRule" id="PRU01360"/>
    </source>
</evidence>
<keyword evidence="5 10" id="KW-0812">Transmembrane</keyword>
<evidence type="ECO:0000256" key="6">
    <source>
        <dbReference type="ARBA" id="ARBA00023077"/>
    </source>
</evidence>
<evidence type="ECO:0000256" key="2">
    <source>
        <dbReference type="ARBA" id="ARBA00009810"/>
    </source>
</evidence>
<keyword evidence="9 10" id="KW-0998">Cell outer membrane</keyword>
<keyword evidence="8 15" id="KW-0675">Receptor</keyword>
<evidence type="ECO:0000259" key="14">
    <source>
        <dbReference type="Pfam" id="PF07715"/>
    </source>
</evidence>
<keyword evidence="3 10" id="KW-0813">Transport</keyword>
<evidence type="ECO:0000256" key="1">
    <source>
        <dbReference type="ARBA" id="ARBA00004571"/>
    </source>
</evidence>
<dbReference type="Gene3D" id="2.170.130.10">
    <property type="entry name" value="TonB-dependent receptor, plug domain"/>
    <property type="match status" value="1"/>
</dbReference>
<evidence type="ECO:0000256" key="11">
    <source>
        <dbReference type="RuleBase" id="RU003357"/>
    </source>
</evidence>
<keyword evidence="4 10" id="KW-1134">Transmembrane beta strand</keyword>
<feature type="domain" description="TonB-dependent receptor plug" evidence="14">
    <location>
        <begin position="50"/>
        <end position="150"/>
    </location>
</feature>
<comment type="similarity">
    <text evidence="2 10 11">Belongs to the TonB-dependent receptor family.</text>
</comment>
<dbReference type="PANTHER" id="PTHR30069:SF41">
    <property type="entry name" value="HEME_HEMOPEXIN UTILIZATION PROTEIN C"/>
    <property type="match status" value="1"/>
</dbReference>
<dbReference type="SUPFAM" id="SSF56935">
    <property type="entry name" value="Porins"/>
    <property type="match status" value="1"/>
</dbReference>
<evidence type="ECO:0000313" key="15">
    <source>
        <dbReference type="EMBL" id="MFG6443278.1"/>
    </source>
</evidence>
<proteinExistence type="inferred from homology"/>
<dbReference type="PANTHER" id="PTHR30069">
    <property type="entry name" value="TONB-DEPENDENT OUTER MEMBRANE RECEPTOR"/>
    <property type="match status" value="1"/>
</dbReference>
<keyword evidence="12" id="KW-0732">Signal</keyword>
<evidence type="ECO:0000256" key="8">
    <source>
        <dbReference type="ARBA" id="ARBA00023170"/>
    </source>
</evidence>
<feature type="chain" id="PRO_5046520250" evidence="12">
    <location>
        <begin position="19"/>
        <end position="757"/>
    </location>
</feature>
<feature type="domain" description="TonB-dependent receptor-like beta-barrel" evidence="13">
    <location>
        <begin position="280"/>
        <end position="725"/>
    </location>
</feature>
<dbReference type="InterPro" id="IPR037066">
    <property type="entry name" value="Plug_dom_sf"/>
</dbReference>
<protein>
    <submittedName>
        <fullName evidence="15">TonB-dependent receptor domain-containing protein</fullName>
    </submittedName>
</protein>
<keyword evidence="16" id="KW-1185">Reference proteome</keyword>
<dbReference type="Pfam" id="PF00593">
    <property type="entry name" value="TonB_dep_Rec_b-barrel"/>
    <property type="match status" value="1"/>
</dbReference>
<evidence type="ECO:0000313" key="16">
    <source>
        <dbReference type="Proteomes" id="UP001606301"/>
    </source>
</evidence>
<sequence>MRALAAVLAGLLPVLGNAAEPAAPPPEEMLPVVRTQAAPVAEKLGLPADRAITRLDAEVIERRQAENIFDVLKDVPGVAVVGGPRASGMRFTLRGFTDNEDVLFKIDGAVKGFEKYRFGGGVFLEPELLKTLSVERGPSVTSGSGALGGTISATTKNASDLLAPGQRAGALLKLGFNANNRERLRMGAVFGRVAERIELLAAVVRRDSQDLRLPDGTRLTLSSTHSESRLAKIGFTPVDELFIELGHVAYRAGPERQPYDATGGLVGVGGIVHRDIDDATTHLRFAWEPASRFKLRGMLARERTHLHDLHKRGETRFQICANGPIEYCNDDWHYDIVNGELFADTTLKLGEVDAAVTLGAQGLRNRRDVKRVSSNARLNEMNWPGGFNAAQPPGDKHSHALIAEGRLTWRDWTLTPGMRWDRYTVIAQGGTRDSMAREGQTPEISFAKAQPSLALTWRVPHTALALTGRYNEGFRPPLIDQYFADGSANAAMQSGLCMRTVNDPLRGGVVSASTIRPLYDTAGLGRPYDPALDHAPTNGICGDLYVPQQSANRELTLAWEPAQQGGQQWFGRLTLFRIRTDRLLSSLRWQDGRVQQPGIEQRRGLELELRYGSRLWFGEFNLARVKRRAVHETAAEQSGADSYSVPPDSAGLTLGLRALQGRVEAGWRLRHLADRRAYIAGAPAVCASTADAAGVGTHYGVDTHELFASWQAAPWALLRAGVDNLTNQDYCLSSSFAGGVGFHAPGRAAKLSVTLQY</sequence>
<dbReference type="InterPro" id="IPR036942">
    <property type="entry name" value="Beta-barrel_TonB_sf"/>
</dbReference>
<gene>
    <name evidence="15" type="ORF">ACG0Z3_21515</name>
</gene>
<dbReference type="Proteomes" id="UP001606301">
    <property type="component" value="Unassembled WGS sequence"/>
</dbReference>
<dbReference type="PROSITE" id="PS52016">
    <property type="entry name" value="TONB_DEPENDENT_REC_3"/>
    <property type="match status" value="1"/>
</dbReference>
<evidence type="ECO:0000259" key="13">
    <source>
        <dbReference type="Pfam" id="PF00593"/>
    </source>
</evidence>